<evidence type="ECO:0000259" key="9">
    <source>
        <dbReference type="Pfam" id="PF12804"/>
    </source>
</evidence>
<dbReference type="AlphaFoldDB" id="A0A1Z5HRX9"/>
<evidence type="ECO:0000256" key="5">
    <source>
        <dbReference type="ARBA" id="ARBA00022842"/>
    </source>
</evidence>
<evidence type="ECO:0000313" key="10">
    <source>
        <dbReference type="EMBL" id="GAW92030.1"/>
    </source>
</evidence>
<keyword evidence="7 8" id="KW-0501">Molybdenum cofactor biosynthesis</keyword>
<dbReference type="GO" id="GO:0006777">
    <property type="term" value="P:Mo-molybdopterin cofactor biosynthetic process"/>
    <property type="evidence" value="ECO:0007669"/>
    <property type="project" value="UniProtKB-KW"/>
</dbReference>
<dbReference type="GO" id="GO:0046872">
    <property type="term" value="F:metal ion binding"/>
    <property type="evidence" value="ECO:0007669"/>
    <property type="project" value="UniProtKB-KW"/>
</dbReference>
<keyword evidence="10" id="KW-0548">Nucleotidyltransferase</keyword>
<evidence type="ECO:0000256" key="2">
    <source>
        <dbReference type="ARBA" id="ARBA00022679"/>
    </source>
</evidence>
<dbReference type="HAMAP" id="MF_00316">
    <property type="entry name" value="MobA"/>
    <property type="match status" value="1"/>
</dbReference>
<reference evidence="11" key="1">
    <citation type="journal article" date="2017" name="Appl. Environ. Microbiol.">
        <title>Genomic analysis of Calderihabitans maritimus KKC1, a thermophilic hydrogenogenic carboxydotrophic bacterium isolated from marine sediment.</title>
        <authorList>
            <person name="Omae K."/>
            <person name="Yoneda Y."/>
            <person name="Fukuyama Y."/>
            <person name="Yoshida T."/>
            <person name="Sako Y."/>
        </authorList>
    </citation>
    <scope>NUCLEOTIDE SEQUENCE [LARGE SCALE GENOMIC DNA]</scope>
    <source>
        <strain evidence="11">KKC1</strain>
    </source>
</reference>
<evidence type="ECO:0000256" key="4">
    <source>
        <dbReference type="ARBA" id="ARBA00022741"/>
    </source>
</evidence>
<gene>
    <name evidence="8" type="primary">mobA</name>
    <name evidence="10" type="ORF">KKC1_11900</name>
</gene>
<comment type="caution">
    <text evidence="8">Lacks conserved residue(s) required for the propagation of feature annotation.</text>
</comment>
<evidence type="ECO:0000256" key="6">
    <source>
        <dbReference type="ARBA" id="ARBA00023134"/>
    </source>
</evidence>
<dbReference type="PANTHER" id="PTHR19136">
    <property type="entry name" value="MOLYBDENUM COFACTOR GUANYLYLTRANSFERASE"/>
    <property type="match status" value="1"/>
</dbReference>
<dbReference type="InterPro" id="IPR013482">
    <property type="entry name" value="Molybde_CF_guanTrfase"/>
</dbReference>
<keyword evidence="1 8" id="KW-0963">Cytoplasm</keyword>
<keyword evidence="11" id="KW-1185">Reference proteome</keyword>
<dbReference type="PANTHER" id="PTHR19136:SF81">
    <property type="entry name" value="MOLYBDENUM COFACTOR GUANYLYLTRANSFERASE"/>
    <property type="match status" value="1"/>
</dbReference>
<dbReference type="CDD" id="cd02503">
    <property type="entry name" value="MobA"/>
    <property type="match status" value="1"/>
</dbReference>
<dbReference type="RefSeq" id="WP_088553460.1">
    <property type="nucleotide sequence ID" value="NZ_BDGJ01000042.1"/>
</dbReference>
<dbReference type="EMBL" id="BDGJ01000042">
    <property type="protein sequence ID" value="GAW92030.1"/>
    <property type="molecule type" value="Genomic_DNA"/>
</dbReference>
<dbReference type="Proteomes" id="UP000197032">
    <property type="component" value="Unassembled WGS sequence"/>
</dbReference>
<evidence type="ECO:0000256" key="8">
    <source>
        <dbReference type="HAMAP-Rule" id="MF_00316"/>
    </source>
</evidence>
<feature type="domain" description="MobA-like NTP transferase" evidence="9">
    <location>
        <begin position="6"/>
        <end position="147"/>
    </location>
</feature>
<dbReference type="InterPro" id="IPR029044">
    <property type="entry name" value="Nucleotide-diphossugar_trans"/>
</dbReference>
<dbReference type="EC" id="2.7.7.77" evidence="8"/>
<dbReference type="InterPro" id="IPR025877">
    <property type="entry name" value="MobA-like_NTP_Trfase"/>
</dbReference>
<feature type="binding site" evidence="8">
    <location>
        <position position="95"/>
    </location>
    <ligand>
        <name>Mg(2+)</name>
        <dbReference type="ChEBI" id="CHEBI:18420"/>
    </ligand>
</feature>
<feature type="binding site" evidence="8">
    <location>
        <begin position="9"/>
        <end position="11"/>
    </location>
    <ligand>
        <name>GTP</name>
        <dbReference type="ChEBI" id="CHEBI:37565"/>
    </ligand>
</feature>
<comment type="similarity">
    <text evidence="8">Belongs to the MobA family.</text>
</comment>
<protein>
    <recommendedName>
        <fullName evidence="8">Probable molybdenum cofactor guanylyltransferase</fullName>
        <shortName evidence="8">MoCo guanylyltransferase</shortName>
        <ecNumber evidence="8">2.7.7.77</ecNumber>
    </recommendedName>
    <alternativeName>
        <fullName evidence="8">GTP:molybdopterin guanylyltransferase</fullName>
    </alternativeName>
    <alternativeName>
        <fullName evidence="8">Mo-MPT guanylyltransferase</fullName>
    </alternativeName>
    <alternativeName>
        <fullName evidence="8">Molybdopterin guanylyltransferase</fullName>
    </alternativeName>
    <alternativeName>
        <fullName evidence="8">Molybdopterin-guanine dinucleotide synthase</fullName>
        <shortName evidence="8">MGD synthase</shortName>
    </alternativeName>
</protein>
<comment type="subcellular location">
    <subcellularLocation>
        <location evidence="8">Cytoplasm</location>
    </subcellularLocation>
</comment>
<evidence type="ECO:0000256" key="7">
    <source>
        <dbReference type="ARBA" id="ARBA00023150"/>
    </source>
</evidence>
<name>A0A1Z5HRX9_9FIRM</name>
<comment type="cofactor">
    <cofactor evidence="8">
        <name>Mg(2+)</name>
        <dbReference type="ChEBI" id="CHEBI:18420"/>
    </cofactor>
</comment>
<comment type="caution">
    <text evidence="10">The sequence shown here is derived from an EMBL/GenBank/DDBJ whole genome shotgun (WGS) entry which is preliminary data.</text>
</comment>
<keyword evidence="4 8" id="KW-0547">Nucleotide-binding</keyword>
<accession>A0A1Z5HRX9</accession>
<feature type="binding site" evidence="8">
    <location>
        <position position="21"/>
    </location>
    <ligand>
        <name>GTP</name>
        <dbReference type="ChEBI" id="CHEBI:37565"/>
    </ligand>
</feature>
<dbReference type="GO" id="GO:0061603">
    <property type="term" value="F:molybdenum cofactor guanylyltransferase activity"/>
    <property type="evidence" value="ECO:0007669"/>
    <property type="project" value="UniProtKB-EC"/>
</dbReference>
<proteinExistence type="inferred from homology"/>
<sequence>MLKASGVVLAGGKSSRMGTNKALLAVHGQTMIEHVVEEMRKAFREVIIVTNEPHLYSGLGVRVITDLIPGLGPLSGIHAGLTASSYEYSFVTACDMPFIDHRLAAYLVQEAPGYDVVVPQKGDYLEPLHAVYSKACIAPIKMCLENRIFKIIAFYPAVKVKFVGIERMRPLADLEKVFFNVNTPQELVHAREMAKGEKHGPKDSGS</sequence>
<evidence type="ECO:0000256" key="3">
    <source>
        <dbReference type="ARBA" id="ARBA00022723"/>
    </source>
</evidence>
<dbReference type="GO" id="GO:0005737">
    <property type="term" value="C:cytoplasm"/>
    <property type="evidence" value="ECO:0007669"/>
    <property type="project" value="UniProtKB-SubCell"/>
</dbReference>
<dbReference type="Gene3D" id="3.90.550.10">
    <property type="entry name" value="Spore Coat Polysaccharide Biosynthesis Protein SpsA, Chain A"/>
    <property type="match status" value="1"/>
</dbReference>
<organism evidence="10 11">
    <name type="scientific">Calderihabitans maritimus</name>
    <dbReference type="NCBI Taxonomy" id="1246530"/>
    <lineage>
        <taxon>Bacteria</taxon>
        <taxon>Bacillati</taxon>
        <taxon>Bacillota</taxon>
        <taxon>Clostridia</taxon>
        <taxon>Neomoorellales</taxon>
        <taxon>Calderihabitantaceae</taxon>
        <taxon>Calderihabitans</taxon>
    </lineage>
</organism>
<comment type="function">
    <text evidence="8">Transfers a GMP moiety from GTP to Mo-molybdopterin (Mo-MPT) cofactor (Moco or molybdenum cofactor) to form Mo-molybdopterin guanine dinucleotide (Mo-MGD) cofactor.</text>
</comment>
<dbReference type="SUPFAM" id="SSF53448">
    <property type="entry name" value="Nucleotide-diphospho-sugar transferases"/>
    <property type="match status" value="1"/>
</dbReference>
<dbReference type="GO" id="GO:0005525">
    <property type="term" value="F:GTP binding"/>
    <property type="evidence" value="ECO:0007669"/>
    <property type="project" value="UniProtKB-UniRule"/>
</dbReference>
<keyword evidence="5 8" id="KW-0460">Magnesium</keyword>
<keyword evidence="2 8" id="KW-0808">Transferase</keyword>
<feature type="binding site" evidence="8">
    <location>
        <position position="95"/>
    </location>
    <ligand>
        <name>GTP</name>
        <dbReference type="ChEBI" id="CHEBI:37565"/>
    </ligand>
</feature>
<dbReference type="Pfam" id="PF12804">
    <property type="entry name" value="NTP_transf_3"/>
    <property type="match status" value="1"/>
</dbReference>
<feature type="binding site" evidence="8">
    <location>
        <position position="66"/>
    </location>
    <ligand>
        <name>GTP</name>
        <dbReference type="ChEBI" id="CHEBI:37565"/>
    </ligand>
</feature>
<comment type="catalytic activity">
    <reaction evidence="8">
        <text>Mo-molybdopterin + GTP + H(+) = Mo-molybdopterin guanine dinucleotide + diphosphate</text>
        <dbReference type="Rhea" id="RHEA:34243"/>
        <dbReference type="ChEBI" id="CHEBI:15378"/>
        <dbReference type="ChEBI" id="CHEBI:33019"/>
        <dbReference type="ChEBI" id="CHEBI:37565"/>
        <dbReference type="ChEBI" id="CHEBI:71302"/>
        <dbReference type="ChEBI" id="CHEBI:71310"/>
        <dbReference type="EC" id="2.7.7.77"/>
    </reaction>
</comment>
<evidence type="ECO:0000313" key="11">
    <source>
        <dbReference type="Proteomes" id="UP000197032"/>
    </source>
</evidence>
<dbReference type="OrthoDB" id="9788394at2"/>
<keyword evidence="3 8" id="KW-0479">Metal-binding</keyword>
<keyword evidence="6 8" id="KW-0342">GTP-binding</keyword>
<comment type="domain">
    <text evidence="8">The N-terminal domain determines nucleotide recognition and specific binding, while the C-terminal domain determines the specific binding to the target protein.</text>
</comment>
<evidence type="ECO:0000256" key="1">
    <source>
        <dbReference type="ARBA" id="ARBA00022490"/>
    </source>
</evidence>